<dbReference type="Proteomes" id="UP000000844">
    <property type="component" value="Chromosome"/>
</dbReference>
<dbReference type="RefSeq" id="WP_013015303.1">
    <property type="nucleotide sequence ID" value="NC_013947.1"/>
</dbReference>
<name>D3PTX4_STANL</name>
<protein>
    <submittedName>
        <fullName evidence="2">Uncharacterized protein</fullName>
    </submittedName>
</protein>
<evidence type="ECO:0000313" key="2">
    <source>
        <dbReference type="EMBL" id="ADD39732.1"/>
    </source>
</evidence>
<feature type="region of interest" description="Disordered" evidence="1">
    <location>
        <begin position="166"/>
        <end position="211"/>
    </location>
</feature>
<feature type="compositionally biased region" description="Basic and acidic residues" evidence="1">
    <location>
        <begin position="118"/>
        <end position="128"/>
    </location>
</feature>
<sequence>MSDKASEFITLMTAVKELLNEAGQQSNSAAGIADEAAELFAQGGNANSHTMMTQAAESARKVLTQVAGLVSTTDEAIAQAQQAKGNLHTSSSGSSGVREPVAKIGDPIEAPQGGPDDTSDHRAELKSADDDDEEMTRADRALRVMARNAGDVETVTKDIVQTASSMFRTYKEDKPGSGQPSRMATGQSEAQTQVPQPKISSDTPQGPSFEGMAVATVLGGVAAIQGIKALRSRQPKEK</sequence>
<dbReference type="AlphaFoldDB" id="D3PTX4"/>
<dbReference type="EMBL" id="CP001778">
    <property type="protein sequence ID" value="ADD39732.1"/>
    <property type="molecule type" value="Genomic_DNA"/>
</dbReference>
<feature type="region of interest" description="Disordered" evidence="1">
    <location>
        <begin position="81"/>
        <end position="149"/>
    </location>
</feature>
<gene>
    <name evidence="2" type="ordered locus">Snas_0009</name>
</gene>
<evidence type="ECO:0000256" key="1">
    <source>
        <dbReference type="SAM" id="MobiDB-lite"/>
    </source>
</evidence>
<proteinExistence type="predicted"/>
<organism evidence="2 3">
    <name type="scientific">Stackebrandtia nassauensis (strain DSM 44728 / CIP 108903 / NRRL B-16338 / NBRC 102104 / LLR-40K-21)</name>
    <dbReference type="NCBI Taxonomy" id="446470"/>
    <lineage>
        <taxon>Bacteria</taxon>
        <taxon>Bacillati</taxon>
        <taxon>Actinomycetota</taxon>
        <taxon>Actinomycetes</taxon>
        <taxon>Glycomycetales</taxon>
        <taxon>Glycomycetaceae</taxon>
        <taxon>Stackebrandtia</taxon>
    </lineage>
</organism>
<evidence type="ECO:0000313" key="3">
    <source>
        <dbReference type="Proteomes" id="UP000000844"/>
    </source>
</evidence>
<dbReference type="HOGENOM" id="CLU_1165263_0_0_11"/>
<feature type="compositionally biased region" description="Polar residues" evidence="1">
    <location>
        <begin position="178"/>
        <end position="206"/>
    </location>
</feature>
<reference evidence="2 3" key="1">
    <citation type="journal article" date="2009" name="Stand. Genomic Sci.">
        <title>Complete genome sequence of Stackebrandtia nassauensis type strain (LLR-40K-21).</title>
        <authorList>
            <person name="Munk C."/>
            <person name="Lapidus A."/>
            <person name="Copeland A."/>
            <person name="Jando M."/>
            <person name="Mayilraj S."/>
            <person name="Glavina Del Rio T."/>
            <person name="Nolan M."/>
            <person name="Chen F."/>
            <person name="Lucas S."/>
            <person name="Tice H."/>
            <person name="Cheng J.F."/>
            <person name="Han C."/>
            <person name="Detter J.C."/>
            <person name="Bruce D."/>
            <person name="Goodwin L."/>
            <person name="Chain P."/>
            <person name="Pitluck S."/>
            <person name="Goker M."/>
            <person name="Ovchinikova G."/>
            <person name="Pati A."/>
            <person name="Ivanova N."/>
            <person name="Mavromatis K."/>
            <person name="Chen A."/>
            <person name="Palaniappan K."/>
            <person name="Land M."/>
            <person name="Hauser L."/>
            <person name="Chang Y.J."/>
            <person name="Jeffries C.D."/>
            <person name="Bristow J."/>
            <person name="Eisen J.A."/>
            <person name="Markowitz V."/>
            <person name="Hugenholtz P."/>
            <person name="Kyrpides N.C."/>
            <person name="Klenk H.P."/>
        </authorList>
    </citation>
    <scope>NUCLEOTIDE SEQUENCE [LARGE SCALE GENOMIC DNA]</scope>
    <source>
        <strain evidence="3">DSM 44728 / CIP 108903 / NRRL B-16338 / NBRC 102104 / LLR-40K-21</strain>
    </source>
</reference>
<accession>D3PTX4</accession>
<dbReference type="KEGG" id="sna:Snas_0009"/>
<keyword evidence="3" id="KW-1185">Reference proteome</keyword>
<feature type="compositionally biased region" description="Polar residues" evidence="1">
    <location>
        <begin position="81"/>
        <end position="95"/>
    </location>
</feature>